<name>A0AAD1H0P6_MYCXE</name>
<evidence type="ECO:0000313" key="3">
    <source>
        <dbReference type="EMBL" id="BBU22280.1"/>
    </source>
</evidence>
<dbReference type="RefSeq" id="WP_161552082.1">
    <property type="nucleotide sequence ID" value="NZ_AP022314.1"/>
</dbReference>
<organism evidence="3 4">
    <name type="scientific">Mycobacterium xenopi</name>
    <dbReference type="NCBI Taxonomy" id="1789"/>
    <lineage>
        <taxon>Bacteria</taxon>
        <taxon>Bacillati</taxon>
        <taxon>Actinomycetota</taxon>
        <taxon>Actinomycetes</taxon>
        <taxon>Mycobacteriales</taxon>
        <taxon>Mycobacteriaceae</taxon>
        <taxon>Mycobacterium</taxon>
    </lineage>
</organism>
<accession>A0AAD1H0P6</accession>
<dbReference type="SUPFAM" id="SSF51556">
    <property type="entry name" value="Metallo-dependent hydrolases"/>
    <property type="match status" value="1"/>
</dbReference>
<evidence type="ECO:0000313" key="4">
    <source>
        <dbReference type="Proteomes" id="UP000464624"/>
    </source>
</evidence>
<feature type="region of interest" description="Disordered" evidence="2">
    <location>
        <begin position="104"/>
        <end position="140"/>
    </location>
</feature>
<dbReference type="AlphaFoldDB" id="A0AAD1H0P6"/>
<protein>
    <recommendedName>
        <fullName evidence="5">Amidohydrolase</fullName>
    </recommendedName>
</protein>
<reference evidence="3 4" key="1">
    <citation type="submission" date="2019-12" db="EMBL/GenBank/DDBJ databases">
        <title>Complete genome sequence of Mycolicibacterium xenopi str. JCM15661T.</title>
        <authorList>
            <person name="Yoshida M."/>
            <person name="Fukano H."/>
            <person name="Asakura T."/>
            <person name="Hoshino Y."/>
        </authorList>
    </citation>
    <scope>NUCLEOTIDE SEQUENCE [LARGE SCALE GENOMIC DNA]</scope>
    <source>
        <strain evidence="3 4">JCM 15661T</strain>
    </source>
</reference>
<dbReference type="GO" id="GO:0016831">
    <property type="term" value="F:carboxy-lyase activity"/>
    <property type="evidence" value="ECO:0007669"/>
    <property type="project" value="InterPro"/>
</dbReference>
<dbReference type="GO" id="GO:0005829">
    <property type="term" value="C:cytosol"/>
    <property type="evidence" value="ECO:0007669"/>
    <property type="project" value="TreeGrafter"/>
</dbReference>
<keyword evidence="1" id="KW-0456">Lyase</keyword>
<sequence length="140" mass="15356">MNARLSDVGAGRIRLMDAAGIDMQVLTHVQPGVQILSDADAELAVAVSREVNDWLAEAIAAHPRRLTGFAMLPTQSPGATSGWHPWTRLTRYCGSKLALPHAPQRNNLQPGWFQPTVWRPRRRTPSSSKPTFANGGHTTR</sequence>
<proteinExistence type="predicted"/>
<dbReference type="EMBL" id="AP022314">
    <property type="protein sequence ID" value="BBU22280.1"/>
    <property type="molecule type" value="Genomic_DNA"/>
</dbReference>
<dbReference type="Gene3D" id="3.20.20.140">
    <property type="entry name" value="Metal-dependent hydrolases"/>
    <property type="match status" value="1"/>
</dbReference>
<dbReference type="InterPro" id="IPR032465">
    <property type="entry name" value="ACMSD"/>
</dbReference>
<dbReference type="PANTHER" id="PTHR21240">
    <property type="entry name" value="2-AMINO-3-CARBOXYLMUCONATE-6-SEMIALDEHYDE DECARBOXYLASE"/>
    <property type="match status" value="1"/>
</dbReference>
<gene>
    <name evidence="3" type="ORF">MYXE_20700</name>
</gene>
<dbReference type="Proteomes" id="UP000464624">
    <property type="component" value="Chromosome"/>
</dbReference>
<dbReference type="InterPro" id="IPR032466">
    <property type="entry name" value="Metal_Hydrolase"/>
</dbReference>
<dbReference type="GO" id="GO:0019748">
    <property type="term" value="P:secondary metabolic process"/>
    <property type="evidence" value="ECO:0007669"/>
    <property type="project" value="TreeGrafter"/>
</dbReference>
<dbReference type="KEGG" id="mxe:MYXE_20700"/>
<dbReference type="PANTHER" id="PTHR21240:SF30">
    <property type="entry name" value="AMIDOHYDROLASE-RELATED DOMAIN-CONTAINING PROTEIN-RELATED"/>
    <property type="match status" value="1"/>
</dbReference>
<evidence type="ECO:0000256" key="2">
    <source>
        <dbReference type="SAM" id="MobiDB-lite"/>
    </source>
</evidence>
<evidence type="ECO:0000256" key="1">
    <source>
        <dbReference type="ARBA" id="ARBA00023239"/>
    </source>
</evidence>
<evidence type="ECO:0008006" key="5">
    <source>
        <dbReference type="Google" id="ProtNLM"/>
    </source>
</evidence>